<dbReference type="Pfam" id="PF02390">
    <property type="entry name" value="Methyltransf_4"/>
    <property type="match status" value="1"/>
</dbReference>
<feature type="binding site" evidence="9">
    <location>
        <position position="43"/>
    </location>
    <ligand>
        <name>S-adenosyl-L-methionine</name>
        <dbReference type="ChEBI" id="CHEBI:59789"/>
    </ligand>
</feature>
<reference evidence="10" key="1">
    <citation type="submission" date="2019-11" db="EMBL/GenBank/DDBJ databases">
        <authorList>
            <person name="Feng L."/>
        </authorList>
    </citation>
    <scope>NUCLEOTIDE SEQUENCE</scope>
    <source>
        <strain evidence="10">BhanseniiLFYP23</strain>
    </source>
</reference>
<dbReference type="AlphaFoldDB" id="A0A6N2TK81"/>
<evidence type="ECO:0000256" key="4">
    <source>
        <dbReference type="ARBA" id="ARBA00022679"/>
    </source>
</evidence>
<evidence type="ECO:0000313" key="10">
    <source>
        <dbReference type="EMBL" id="VYT03896.1"/>
    </source>
</evidence>
<dbReference type="FunFam" id="3.40.50.150:FF:000035">
    <property type="entry name" value="tRNA (guanine-N(7)-)-methyltransferase"/>
    <property type="match status" value="1"/>
</dbReference>
<comment type="catalytic activity">
    <reaction evidence="1 9">
        <text>guanosine(46) in tRNA + S-adenosyl-L-methionine = N(7)-methylguanosine(46) in tRNA + S-adenosyl-L-homocysteine</text>
        <dbReference type="Rhea" id="RHEA:42708"/>
        <dbReference type="Rhea" id="RHEA-COMP:10188"/>
        <dbReference type="Rhea" id="RHEA-COMP:10189"/>
        <dbReference type="ChEBI" id="CHEBI:57856"/>
        <dbReference type="ChEBI" id="CHEBI:59789"/>
        <dbReference type="ChEBI" id="CHEBI:74269"/>
        <dbReference type="ChEBI" id="CHEBI:74480"/>
        <dbReference type="EC" id="2.1.1.33"/>
    </reaction>
</comment>
<proteinExistence type="inferred from homology"/>
<protein>
    <recommendedName>
        <fullName evidence="9">tRNA (guanine-N(7)-)-methyltransferase</fullName>
        <ecNumber evidence="9">2.1.1.33</ecNumber>
    </recommendedName>
    <alternativeName>
        <fullName evidence="9">tRNA (guanine(46)-N(7))-methyltransferase</fullName>
    </alternativeName>
    <alternativeName>
        <fullName evidence="9">tRNA(m7G46)-methyltransferase</fullName>
    </alternativeName>
</protein>
<feature type="binding site" evidence="9">
    <location>
        <position position="158"/>
    </location>
    <ligand>
        <name>substrate</name>
    </ligand>
</feature>
<dbReference type="HAMAP" id="MF_01057">
    <property type="entry name" value="tRNA_methyltr_TrmB"/>
    <property type="match status" value="1"/>
</dbReference>
<dbReference type="PANTHER" id="PTHR23417:SF14">
    <property type="entry name" value="PENTACOTRIPEPTIDE-REPEAT REGION OF PRORP DOMAIN-CONTAINING PROTEIN"/>
    <property type="match status" value="1"/>
</dbReference>
<dbReference type="EC" id="2.1.1.33" evidence="9"/>
<evidence type="ECO:0000256" key="8">
    <source>
        <dbReference type="ARBA" id="ARBA00060767"/>
    </source>
</evidence>
<gene>
    <name evidence="9 10" type="primary">trmB</name>
    <name evidence="10" type="ORF">BHLFYP23_02560</name>
</gene>
<feature type="binding site" evidence="9">
    <location>
        <position position="68"/>
    </location>
    <ligand>
        <name>S-adenosyl-L-methionine</name>
        <dbReference type="ChEBI" id="CHEBI:59789"/>
    </ligand>
</feature>
<keyword evidence="4 9" id="KW-0808">Transferase</keyword>
<keyword evidence="6 9" id="KW-0819">tRNA processing</keyword>
<dbReference type="RefSeq" id="WP_004220436.1">
    <property type="nucleotide sequence ID" value="NZ_CACRSY010000010.1"/>
</dbReference>
<evidence type="ECO:0000256" key="5">
    <source>
        <dbReference type="ARBA" id="ARBA00022691"/>
    </source>
</evidence>
<evidence type="ECO:0000256" key="7">
    <source>
        <dbReference type="ARBA" id="ARBA00060552"/>
    </source>
</evidence>
<dbReference type="InterPro" id="IPR055361">
    <property type="entry name" value="tRNA_methyltr_TrmB_bact"/>
</dbReference>
<dbReference type="UniPathway" id="UPA00989"/>
<name>A0A6N2TK81_BLAHA</name>
<evidence type="ECO:0000256" key="3">
    <source>
        <dbReference type="ARBA" id="ARBA00022603"/>
    </source>
</evidence>
<dbReference type="PANTHER" id="PTHR23417">
    <property type="entry name" value="3-DEOXY-D-MANNO-OCTULOSONIC-ACID TRANSFERASE/TRNA GUANINE-N 7 - -METHYLTRANSFERASE"/>
    <property type="match status" value="1"/>
</dbReference>
<feature type="binding site" evidence="9">
    <location>
        <position position="122"/>
    </location>
    <ligand>
        <name>S-adenosyl-L-methionine</name>
        <dbReference type="ChEBI" id="CHEBI:59789"/>
    </ligand>
</feature>
<organism evidence="10">
    <name type="scientific">Blautia hansenii</name>
    <name type="common">Ruminococcus hansenii</name>
    <dbReference type="NCBI Taxonomy" id="1322"/>
    <lineage>
        <taxon>Bacteria</taxon>
        <taxon>Bacillati</taxon>
        <taxon>Bacillota</taxon>
        <taxon>Clostridia</taxon>
        <taxon>Lachnospirales</taxon>
        <taxon>Lachnospiraceae</taxon>
        <taxon>Blautia</taxon>
    </lineage>
</organism>
<dbReference type="GO" id="GO:0008176">
    <property type="term" value="F:tRNA (guanine(46)-N7)-methyltransferase activity"/>
    <property type="evidence" value="ECO:0007669"/>
    <property type="project" value="UniProtKB-UniRule"/>
</dbReference>
<dbReference type="GO" id="GO:0043527">
    <property type="term" value="C:tRNA methyltransferase complex"/>
    <property type="evidence" value="ECO:0007669"/>
    <property type="project" value="TreeGrafter"/>
</dbReference>
<evidence type="ECO:0000256" key="2">
    <source>
        <dbReference type="ARBA" id="ARBA00003015"/>
    </source>
</evidence>
<feature type="binding site" evidence="9">
    <location>
        <begin position="197"/>
        <end position="200"/>
    </location>
    <ligand>
        <name>substrate</name>
    </ligand>
</feature>
<dbReference type="Gene3D" id="3.40.50.150">
    <property type="entry name" value="Vaccinia Virus protein VP39"/>
    <property type="match status" value="1"/>
</dbReference>
<dbReference type="PROSITE" id="PS51625">
    <property type="entry name" value="SAM_MT_TRMB"/>
    <property type="match status" value="1"/>
</dbReference>
<comment type="similarity">
    <text evidence="8 9">Belongs to the class I-like SAM-binding methyltransferase superfamily. TrmB family.</text>
</comment>
<evidence type="ECO:0000256" key="6">
    <source>
        <dbReference type="ARBA" id="ARBA00022694"/>
    </source>
</evidence>
<dbReference type="InterPro" id="IPR029063">
    <property type="entry name" value="SAM-dependent_MTases_sf"/>
</dbReference>
<dbReference type="NCBIfam" id="TIGR00091">
    <property type="entry name" value="tRNA (guanosine(46)-N7)-methyltransferase TrmB"/>
    <property type="match status" value="1"/>
</dbReference>
<comment type="caution">
    <text evidence="9">Lacks conserved residue(s) required for the propagation of feature annotation.</text>
</comment>
<feature type="binding site" evidence="9">
    <location>
        <position position="126"/>
    </location>
    <ligand>
        <name>substrate</name>
    </ligand>
</feature>
<dbReference type="SUPFAM" id="SSF53335">
    <property type="entry name" value="S-adenosyl-L-methionine-dependent methyltransferases"/>
    <property type="match status" value="1"/>
</dbReference>
<keyword evidence="5 9" id="KW-0949">S-adenosyl-L-methionine</keyword>
<evidence type="ECO:0000256" key="9">
    <source>
        <dbReference type="HAMAP-Rule" id="MF_01057"/>
    </source>
</evidence>
<accession>A0A6N2TK81</accession>
<feature type="binding site" evidence="9">
    <location>
        <position position="100"/>
    </location>
    <ligand>
        <name>S-adenosyl-L-methionine</name>
        <dbReference type="ChEBI" id="CHEBI:59789"/>
    </ligand>
</feature>
<keyword evidence="3 9" id="KW-0489">Methyltransferase</keyword>
<comment type="function">
    <text evidence="2 9">Catalyzes the formation of N(7)-methylguanine at position 46 (m7G46) in tRNA.</text>
</comment>
<evidence type="ECO:0000256" key="1">
    <source>
        <dbReference type="ARBA" id="ARBA00000142"/>
    </source>
</evidence>
<sequence>MRLRNIPGAKDAIEDSKYVVHDVQEKKGKWAEVFGNHNPVHIEVGMGKGRFIMTLAELYPDVNFIGIEMYDSVLLRALQKREEQEKEGKILNNLFFIRMDARELPLVFEKGEVKKIYLNFSDPWPKERHAKRRLTSRQFLERYQQVLDAEGVVEFKTDNRELFEFSLEEVKEAGWKLLAHTFDLHHDEAMNKGNVMTEYEEKFSSQGNPIHKLIAGQ</sequence>
<comment type="pathway">
    <text evidence="7 9">tRNA modification; N(7)-methylguanine-tRNA biosynthesis.</text>
</comment>
<dbReference type="EMBL" id="CACRSY010000010">
    <property type="protein sequence ID" value="VYT03896.1"/>
    <property type="molecule type" value="Genomic_DNA"/>
</dbReference>
<dbReference type="InterPro" id="IPR003358">
    <property type="entry name" value="tRNA_(Gua-N-7)_MeTrfase_Trmb"/>
</dbReference>
<dbReference type="NCBIfam" id="NF001080">
    <property type="entry name" value="PRK00121.2-2"/>
    <property type="match status" value="1"/>
</dbReference>